<evidence type="ECO:0000256" key="2">
    <source>
        <dbReference type="ARBA" id="ARBA00004613"/>
    </source>
</evidence>
<evidence type="ECO:0000313" key="12">
    <source>
        <dbReference type="EMBL" id="RCW70467.1"/>
    </source>
</evidence>
<evidence type="ECO:0000313" key="13">
    <source>
        <dbReference type="Proteomes" id="UP000252884"/>
    </source>
</evidence>
<dbReference type="RefSeq" id="WP_114469398.1">
    <property type="nucleotide sequence ID" value="NZ_QPJK01000005.1"/>
</dbReference>
<evidence type="ECO:0000256" key="1">
    <source>
        <dbReference type="ARBA" id="ARBA00004365"/>
    </source>
</evidence>
<dbReference type="OrthoDB" id="9802553at2"/>
<organism evidence="12 13">
    <name type="scientific">Pseudorhodoferax soli</name>
    <dbReference type="NCBI Taxonomy" id="545864"/>
    <lineage>
        <taxon>Bacteria</taxon>
        <taxon>Pseudomonadati</taxon>
        <taxon>Pseudomonadota</taxon>
        <taxon>Betaproteobacteria</taxon>
        <taxon>Burkholderiales</taxon>
        <taxon>Comamonadaceae</taxon>
    </lineage>
</organism>
<dbReference type="NCBIfam" id="TIGR02492">
    <property type="entry name" value="flgK_ends"/>
    <property type="match status" value="1"/>
</dbReference>
<dbReference type="Pfam" id="PF00460">
    <property type="entry name" value="Flg_bb_rod"/>
    <property type="match status" value="1"/>
</dbReference>
<proteinExistence type="inferred from homology"/>
<comment type="similarity">
    <text evidence="3 7">Belongs to the flagella basal body rod proteins family.</text>
</comment>
<comment type="subcellular location">
    <subcellularLocation>
        <location evidence="1 7">Bacterial flagellum</location>
    </subcellularLocation>
    <subcellularLocation>
        <location evidence="2 7">Secreted</location>
    </subcellularLocation>
</comment>
<keyword evidence="5 7" id="KW-0964">Secreted</keyword>
<feature type="chain" id="PRO_5016942602" description="Flagellar hook-associated protein 1" evidence="8">
    <location>
        <begin position="17"/>
        <end position="458"/>
    </location>
</feature>
<feature type="domain" description="Flagellar hook-associated protein FlgK helical" evidence="11">
    <location>
        <begin position="89"/>
        <end position="320"/>
    </location>
</feature>
<dbReference type="GO" id="GO:0044780">
    <property type="term" value="P:bacterial-type flagellum assembly"/>
    <property type="evidence" value="ECO:0007669"/>
    <property type="project" value="InterPro"/>
</dbReference>
<evidence type="ECO:0000256" key="7">
    <source>
        <dbReference type="RuleBase" id="RU362065"/>
    </source>
</evidence>
<reference evidence="12 13" key="1">
    <citation type="submission" date="2018-07" db="EMBL/GenBank/DDBJ databases">
        <title>Genomic Encyclopedia of Type Strains, Phase IV (KMG-IV): sequencing the most valuable type-strain genomes for metagenomic binning, comparative biology and taxonomic classification.</title>
        <authorList>
            <person name="Goeker M."/>
        </authorList>
    </citation>
    <scope>NUCLEOTIDE SEQUENCE [LARGE SCALE GENOMIC DNA]</scope>
    <source>
        <strain evidence="12 13">DSM 21634</strain>
    </source>
</reference>
<comment type="caution">
    <text evidence="12">The sequence shown here is derived from an EMBL/GenBank/DDBJ whole genome shotgun (WGS) entry which is preliminary data.</text>
</comment>
<evidence type="ECO:0000256" key="3">
    <source>
        <dbReference type="ARBA" id="ARBA00009677"/>
    </source>
</evidence>
<accession>A0A368XVB0</accession>
<dbReference type="InterPro" id="IPR010930">
    <property type="entry name" value="Flg_bb/hook_C_dom"/>
</dbReference>
<keyword evidence="12" id="KW-0969">Cilium</keyword>
<keyword evidence="8" id="KW-0732">Signal</keyword>
<dbReference type="PANTHER" id="PTHR30033:SF1">
    <property type="entry name" value="FLAGELLAR HOOK-ASSOCIATED PROTEIN 1"/>
    <property type="match status" value="1"/>
</dbReference>
<name>A0A368XVB0_9BURK</name>
<dbReference type="PRINTS" id="PR01005">
    <property type="entry name" value="FLGHOOKAP1"/>
</dbReference>
<keyword evidence="12" id="KW-0282">Flagellum</keyword>
<evidence type="ECO:0000256" key="4">
    <source>
        <dbReference type="ARBA" id="ARBA00016244"/>
    </source>
</evidence>
<dbReference type="GO" id="GO:0009424">
    <property type="term" value="C:bacterial-type flagellum hook"/>
    <property type="evidence" value="ECO:0007669"/>
    <property type="project" value="UniProtKB-UniRule"/>
</dbReference>
<protein>
    <recommendedName>
        <fullName evidence="4 7">Flagellar hook-associated protein 1</fullName>
        <shortName evidence="7">HAP1</shortName>
    </recommendedName>
</protein>
<dbReference type="SUPFAM" id="SSF64518">
    <property type="entry name" value="Phase 1 flagellin"/>
    <property type="match status" value="1"/>
</dbReference>
<evidence type="ECO:0000259" key="11">
    <source>
        <dbReference type="Pfam" id="PF22638"/>
    </source>
</evidence>
<evidence type="ECO:0000256" key="6">
    <source>
        <dbReference type="ARBA" id="ARBA00023143"/>
    </source>
</evidence>
<sequence length="458" mass="47518">MSMINNALSGAMAAQAALAVTSQNIANLQTLGYTRQGILLRAAAPTGGLSPGNGVQTPQLIRFADAYKSQQLWEAASTQGRHSAVQGYLTQLEQVMGDDVSTINAGLDGFYAALNAASVEPTSAPLRQQVIASAEALTVRFNSMNQVLANQRIAITQQRSAVLDQVNVLSAEVAVLNGKIAGAGATGANPSSLIDERDNRIDELAALVGVNVVDQADGSRSVALKNGTPLVVGTTVGKLEAAAPLADGTPALTVRFAKEVFTIASRSMGGQLGGLDDYQAKTLQPLTQSISDMATGLTTLFNNQLAAGYGLDGTPGKPLFQLDTSSVSALLTITPGLTAQDLGFSSDPALPGDSANLLALIGLKDQQVPIASLGSVQLGDAYTQLVSNLGTTSQQNKAALSVADTVRSYAKANWASTSGVNEDEEAVNLVQYQQMYQANMKVFSTANTLFEATLAILR</sequence>
<dbReference type="InterPro" id="IPR053927">
    <property type="entry name" value="FlgK_helical"/>
</dbReference>
<dbReference type="AlphaFoldDB" id="A0A368XVB0"/>
<dbReference type="InterPro" id="IPR002371">
    <property type="entry name" value="FlgK"/>
</dbReference>
<dbReference type="Pfam" id="PF22638">
    <property type="entry name" value="FlgK_D1"/>
    <property type="match status" value="1"/>
</dbReference>
<keyword evidence="12" id="KW-0966">Cell projection</keyword>
<evidence type="ECO:0000259" key="9">
    <source>
        <dbReference type="Pfam" id="PF00460"/>
    </source>
</evidence>
<evidence type="ECO:0000256" key="8">
    <source>
        <dbReference type="SAM" id="SignalP"/>
    </source>
</evidence>
<feature type="domain" description="Flagellar basal-body/hook protein C-terminal" evidence="10">
    <location>
        <begin position="416"/>
        <end position="454"/>
    </location>
</feature>
<dbReference type="Pfam" id="PF06429">
    <property type="entry name" value="Flg_bbr_C"/>
    <property type="match status" value="1"/>
</dbReference>
<dbReference type="PANTHER" id="PTHR30033">
    <property type="entry name" value="FLAGELLAR HOOK-ASSOCIATED PROTEIN 1"/>
    <property type="match status" value="1"/>
</dbReference>
<gene>
    <name evidence="7" type="primary">flgK</name>
    <name evidence="12" type="ORF">DES41_105410</name>
</gene>
<dbReference type="InterPro" id="IPR001444">
    <property type="entry name" value="Flag_bb_rod_N"/>
</dbReference>
<feature type="domain" description="Flagellar basal body rod protein N-terminal" evidence="9">
    <location>
        <begin position="4"/>
        <end position="34"/>
    </location>
</feature>
<evidence type="ECO:0000259" key="10">
    <source>
        <dbReference type="Pfam" id="PF06429"/>
    </source>
</evidence>
<evidence type="ECO:0000256" key="5">
    <source>
        <dbReference type="ARBA" id="ARBA00022525"/>
    </source>
</evidence>
<dbReference type="GO" id="GO:0005198">
    <property type="term" value="F:structural molecule activity"/>
    <property type="evidence" value="ECO:0007669"/>
    <property type="project" value="UniProtKB-UniRule"/>
</dbReference>
<keyword evidence="13" id="KW-1185">Reference proteome</keyword>
<dbReference type="GO" id="GO:0005576">
    <property type="term" value="C:extracellular region"/>
    <property type="evidence" value="ECO:0007669"/>
    <property type="project" value="UniProtKB-SubCell"/>
</dbReference>
<feature type="signal peptide" evidence="8">
    <location>
        <begin position="1"/>
        <end position="16"/>
    </location>
</feature>
<keyword evidence="6 7" id="KW-0975">Bacterial flagellum</keyword>
<dbReference type="Proteomes" id="UP000252884">
    <property type="component" value="Unassembled WGS sequence"/>
</dbReference>
<dbReference type="EMBL" id="QPJK01000005">
    <property type="protein sequence ID" value="RCW70467.1"/>
    <property type="molecule type" value="Genomic_DNA"/>
</dbReference>